<feature type="transmembrane region" description="Helical" evidence="2">
    <location>
        <begin position="252"/>
        <end position="273"/>
    </location>
</feature>
<evidence type="ECO:0000256" key="2">
    <source>
        <dbReference type="SAM" id="Phobius"/>
    </source>
</evidence>
<feature type="region of interest" description="Disordered" evidence="1">
    <location>
        <begin position="331"/>
        <end position="383"/>
    </location>
</feature>
<feature type="compositionally biased region" description="Low complexity" evidence="1">
    <location>
        <begin position="361"/>
        <end position="371"/>
    </location>
</feature>
<proteinExistence type="predicted"/>
<feature type="transmembrane region" description="Helical" evidence="2">
    <location>
        <begin position="167"/>
        <end position="190"/>
    </location>
</feature>
<comment type="caution">
    <text evidence="3">The sequence shown here is derived from an EMBL/GenBank/DDBJ whole genome shotgun (WGS) entry which is preliminary data.</text>
</comment>
<dbReference type="Proteomes" id="UP000054988">
    <property type="component" value="Unassembled WGS sequence"/>
</dbReference>
<feature type="transmembrane region" description="Helical" evidence="2">
    <location>
        <begin position="22"/>
        <end position="46"/>
    </location>
</feature>
<evidence type="ECO:0000313" key="4">
    <source>
        <dbReference type="Proteomes" id="UP000054988"/>
    </source>
</evidence>
<keyword evidence="2" id="KW-0812">Transmembrane</keyword>
<feature type="transmembrane region" description="Helical" evidence="2">
    <location>
        <begin position="210"/>
        <end position="232"/>
    </location>
</feature>
<feature type="transmembrane region" description="Helical" evidence="2">
    <location>
        <begin position="293"/>
        <end position="310"/>
    </location>
</feature>
<feature type="compositionally biased region" description="Basic and acidic residues" evidence="1">
    <location>
        <begin position="331"/>
        <end position="357"/>
    </location>
</feature>
<dbReference type="EMBL" id="LATX01000836">
    <property type="protein sequence ID" value="KTB44838.1"/>
    <property type="molecule type" value="Genomic_DNA"/>
</dbReference>
<sequence>MPTIEETLEPFLSVRNILVEPISTLCFMFFIYGLYVVIFTICVYVLTRRAERPNRGLYLTCIITLFVLITACNTVVTVVYIDQSIVEFTAAKTRKYRAVLKLLTGQTTITRLGSVIPELFPVLINIVADFMLVRTSYSVRNDSDQHHRQIHRCHIIWGSRKRIGIPLFLVSFVVNAIGLAAAIVVTVGSLNYEDDRFRSVYATGGRIRSGFFVTNAVFNSILTLMTAGRIWWITRKARKLLGQSVDREYNTIVAAILESGIVYPVVMIIRVIITYANDPTQESLVPIELVPVVYQAAGIAPTLIIVRVSLGKTVDSVNQMLSTLHFAEREAGDTETRQKVDDTDISRVHNVDFDDPTRQPSYSGSSRSNKGSKQKMEPTTTIV</sequence>
<evidence type="ECO:0000313" key="3">
    <source>
        <dbReference type="EMBL" id="KTB44838.1"/>
    </source>
</evidence>
<feature type="transmembrane region" description="Helical" evidence="2">
    <location>
        <begin position="119"/>
        <end position="139"/>
    </location>
</feature>
<reference evidence="3 4" key="1">
    <citation type="submission" date="2015-12" db="EMBL/GenBank/DDBJ databases">
        <title>Draft genome sequence of Moniliophthora roreri, the causal agent of frosty pod rot of cacao.</title>
        <authorList>
            <person name="Aime M.C."/>
            <person name="Diaz-Valderrama J.R."/>
            <person name="Kijpornyongpan T."/>
            <person name="Phillips-Mora W."/>
        </authorList>
    </citation>
    <scope>NUCLEOTIDE SEQUENCE [LARGE SCALE GENOMIC DNA]</scope>
    <source>
        <strain evidence="3 4">MCA 2952</strain>
    </source>
</reference>
<keyword evidence="2" id="KW-0472">Membrane</keyword>
<protein>
    <submittedName>
        <fullName evidence="3">Uncharacterized protein</fullName>
    </submittedName>
</protein>
<dbReference type="AlphaFoldDB" id="A0A0W0G8D3"/>
<feature type="transmembrane region" description="Helical" evidence="2">
    <location>
        <begin position="58"/>
        <end position="81"/>
    </location>
</feature>
<organism evidence="3 4">
    <name type="scientific">Moniliophthora roreri</name>
    <name type="common">Frosty pod rot fungus</name>
    <name type="synonym">Monilia roreri</name>
    <dbReference type="NCBI Taxonomy" id="221103"/>
    <lineage>
        <taxon>Eukaryota</taxon>
        <taxon>Fungi</taxon>
        <taxon>Dikarya</taxon>
        <taxon>Basidiomycota</taxon>
        <taxon>Agaricomycotina</taxon>
        <taxon>Agaricomycetes</taxon>
        <taxon>Agaricomycetidae</taxon>
        <taxon>Agaricales</taxon>
        <taxon>Marasmiineae</taxon>
        <taxon>Marasmiaceae</taxon>
        <taxon>Moniliophthora</taxon>
    </lineage>
</organism>
<keyword evidence="2" id="KW-1133">Transmembrane helix</keyword>
<gene>
    <name evidence="3" type="ORF">WG66_2589</name>
</gene>
<name>A0A0W0G8D3_MONRR</name>
<accession>A0A0W0G8D3</accession>
<evidence type="ECO:0000256" key="1">
    <source>
        <dbReference type="SAM" id="MobiDB-lite"/>
    </source>
</evidence>